<organism evidence="8">
    <name type="scientific">uncultured Leptolyngbya sp</name>
    <dbReference type="NCBI Taxonomy" id="332963"/>
    <lineage>
        <taxon>Bacteria</taxon>
        <taxon>Bacillati</taxon>
        <taxon>Cyanobacteriota</taxon>
        <taxon>Cyanophyceae</taxon>
        <taxon>Leptolyngbyales</taxon>
        <taxon>Leptolyngbyaceae</taxon>
        <taxon>Leptolyngbya group</taxon>
        <taxon>Leptolyngbya</taxon>
        <taxon>environmental samples</taxon>
    </lineage>
</organism>
<dbReference type="GO" id="GO:0071949">
    <property type="term" value="F:FAD binding"/>
    <property type="evidence" value="ECO:0007669"/>
    <property type="project" value="InterPro"/>
</dbReference>
<reference evidence="8" key="1">
    <citation type="submission" date="2020-02" db="EMBL/GenBank/DDBJ databases">
        <authorList>
            <person name="Meier V. D."/>
        </authorList>
    </citation>
    <scope>NUCLEOTIDE SEQUENCE</scope>
    <source>
        <strain evidence="8">AVDCRST_MAG94</strain>
    </source>
</reference>
<keyword evidence="2" id="KW-0285">Flavoprotein</keyword>
<keyword evidence="5 8" id="KW-0560">Oxidoreductase</keyword>
<dbReference type="InterPro" id="IPR036188">
    <property type="entry name" value="FAD/NAD-bd_sf"/>
</dbReference>
<dbReference type="AlphaFoldDB" id="A0A6J4N6B8"/>
<accession>A0A6J4N6B8</accession>
<protein>
    <submittedName>
        <fullName evidence="8">Kynurenine 3-monooxygenase homolog</fullName>
        <ecNumber evidence="8">1.14.13.9</ecNumber>
    </submittedName>
</protein>
<keyword evidence="4" id="KW-0521">NADP</keyword>
<keyword evidence="3" id="KW-0274">FAD</keyword>
<evidence type="ECO:0000256" key="1">
    <source>
        <dbReference type="ARBA" id="ARBA00001974"/>
    </source>
</evidence>
<dbReference type="PRINTS" id="PR00420">
    <property type="entry name" value="RNGMNOXGNASE"/>
</dbReference>
<evidence type="ECO:0000256" key="6">
    <source>
        <dbReference type="ARBA" id="ARBA00023033"/>
    </source>
</evidence>
<evidence type="ECO:0000256" key="5">
    <source>
        <dbReference type="ARBA" id="ARBA00023002"/>
    </source>
</evidence>
<dbReference type="SUPFAM" id="SSF51905">
    <property type="entry name" value="FAD/NAD(P)-binding domain"/>
    <property type="match status" value="1"/>
</dbReference>
<proteinExistence type="predicted"/>
<dbReference type="InterPro" id="IPR002938">
    <property type="entry name" value="FAD-bd"/>
</dbReference>
<dbReference type="EMBL" id="CADCTY010001633">
    <property type="protein sequence ID" value="CAA9378998.1"/>
    <property type="molecule type" value="Genomic_DNA"/>
</dbReference>
<dbReference type="GO" id="GO:0004502">
    <property type="term" value="F:kynurenine 3-monooxygenase activity"/>
    <property type="evidence" value="ECO:0007669"/>
    <property type="project" value="UniProtKB-EC"/>
</dbReference>
<dbReference type="PANTHER" id="PTHR46028:SF2">
    <property type="entry name" value="KYNURENINE 3-MONOOXYGENASE"/>
    <property type="match status" value="1"/>
</dbReference>
<dbReference type="GO" id="GO:0070189">
    <property type="term" value="P:kynurenine metabolic process"/>
    <property type="evidence" value="ECO:0007669"/>
    <property type="project" value="TreeGrafter"/>
</dbReference>
<feature type="domain" description="FAD-binding" evidence="7">
    <location>
        <begin position="6"/>
        <end position="191"/>
    </location>
</feature>
<dbReference type="Pfam" id="PF01494">
    <property type="entry name" value="FAD_binding_3"/>
    <property type="match status" value="1"/>
</dbReference>
<evidence type="ECO:0000256" key="4">
    <source>
        <dbReference type="ARBA" id="ARBA00022857"/>
    </source>
</evidence>
<keyword evidence="6 8" id="KW-0503">Monooxygenase</keyword>
<gene>
    <name evidence="8" type="ORF">AVDCRST_MAG94-4753</name>
</gene>
<sequence length="267" mass="30636">MDRSAKTVTLQPEQGEVFTLAYDRLVAADGARSPIRDYLVQDAGLQCEQNYIPDAYKSVFLPRLNPALGLELEPDKIHGWNRDSKTRMLMVPQLGDRLNGVILFEQEQNPLSSLTTKEEVLTFFQENFPLFGQLMSSEEAEAFWHRPVGRVLTVRCDRFHEGNSILLIGDAAHAVSPSIGQGCNASLEDVLIFERLLEQYEDDWTLALPAFSKQRVPDAHALRELSDYSFPRTKVLVVEYFLRLKIRRFLHRWVPQWVKPFVFDLGV</sequence>
<evidence type="ECO:0000259" key="7">
    <source>
        <dbReference type="Pfam" id="PF01494"/>
    </source>
</evidence>
<evidence type="ECO:0000256" key="3">
    <source>
        <dbReference type="ARBA" id="ARBA00022827"/>
    </source>
</evidence>
<dbReference type="Gene3D" id="3.50.50.60">
    <property type="entry name" value="FAD/NAD(P)-binding domain"/>
    <property type="match status" value="1"/>
</dbReference>
<evidence type="ECO:0000256" key="2">
    <source>
        <dbReference type="ARBA" id="ARBA00022630"/>
    </source>
</evidence>
<name>A0A6J4N6B8_9CYAN</name>
<dbReference type="PANTHER" id="PTHR46028">
    <property type="entry name" value="KYNURENINE 3-MONOOXYGENASE"/>
    <property type="match status" value="1"/>
</dbReference>
<evidence type="ECO:0000313" key="8">
    <source>
        <dbReference type="EMBL" id="CAA9378998.1"/>
    </source>
</evidence>
<dbReference type="EC" id="1.14.13.9" evidence="8"/>
<comment type="cofactor">
    <cofactor evidence="1">
        <name>FAD</name>
        <dbReference type="ChEBI" id="CHEBI:57692"/>
    </cofactor>
</comment>